<name>A0A951J525_9BACT</name>
<organism evidence="2 3">
    <name type="scientific">Arthrospiribacter ruber</name>
    <dbReference type="NCBI Taxonomy" id="2487934"/>
    <lineage>
        <taxon>Bacteria</taxon>
        <taxon>Pseudomonadati</taxon>
        <taxon>Bacteroidota</taxon>
        <taxon>Cytophagia</taxon>
        <taxon>Cytophagales</taxon>
        <taxon>Cyclobacteriaceae</taxon>
        <taxon>Arthrospiribacter</taxon>
    </lineage>
</organism>
<feature type="transmembrane region" description="Helical" evidence="1">
    <location>
        <begin position="12"/>
        <end position="33"/>
    </location>
</feature>
<evidence type="ECO:0000313" key="2">
    <source>
        <dbReference type="EMBL" id="MBW3469848.1"/>
    </source>
</evidence>
<evidence type="ECO:0000256" key="1">
    <source>
        <dbReference type="SAM" id="Phobius"/>
    </source>
</evidence>
<comment type="caution">
    <text evidence="2">The sequence shown here is derived from an EMBL/GenBank/DDBJ whole genome shotgun (WGS) entry which is preliminary data.</text>
</comment>
<dbReference type="Proteomes" id="UP000727490">
    <property type="component" value="Unassembled WGS sequence"/>
</dbReference>
<sequence length="157" mass="17967">MITSEYLKYHSISLQNTLFIVVFTILPLAFGILSNVLFTSYKGLSEYYLKGEFFLYSVSLISSTYIGYNSVKGNRNAFEGWINKTLLIILVLVSACYAFIISSTNDPRPEVVKVLSFSGFFLSIPLFYYSQFLVNKKSPDIGDYRKEEQKNIKKRLG</sequence>
<dbReference type="AlphaFoldDB" id="A0A951J525"/>
<gene>
    <name evidence="2" type="ORF">EGN73_18790</name>
</gene>
<evidence type="ECO:0000313" key="3">
    <source>
        <dbReference type="Proteomes" id="UP000727490"/>
    </source>
</evidence>
<keyword evidence="1" id="KW-0812">Transmembrane</keyword>
<dbReference type="EMBL" id="RPHB01000009">
    <property type="protein sequence ID" value="MBW3469848.1"/>
    <property type="molecule type" value="Genomic_DNA"/>
</dbReference>
<dbReference type="RefSeq" id="WP_219293203.1">
    <property type="nucleotide sequence ID" value="NZ_RPHB01000009.1"/>
</dbReference>
<keyword evidence="1" id="KW-0472">Membrane</keyword>
<accession>A0A951J525</accession>
<feature type="transmembrane region" description="Helical" evidence="1">
    <location>
        <begin position="53"/>
        <end position="69"/>
    </location>
</feature>
<feature type="transmembrane region" description="Helical" evidence="1">
    <location>
        <begin position="81"/>
        <end position="100"/>
    </location>
</feature>
<protein>
    <submittedName>
        <fullName evidence="2">Uncharacterized protein</fullName>
    </submittedName>
</protein>
<reference evidence="2 3" key="1">
    <citation type="journal article" date="2020" name="Syst. Appl. Microbiol.">
        <title>Arthrospiribacter ruber gen. nov., sp. nov., a novel bacterium isolated from Arthrospira cultures.</title>
        <authorList>
            <person name="Waleron M."/>
            <person name="Misztak A."/>
            <person name="Waleron M.M."/>
            <person name="Furmaniak M."/>
            <person name="Mrozik A."/>
            <person name="Waleron K."/>
        </authorList>
    </citation>
    <scope>NUCLEOTIDE SEQUENCE [LARGE SCALE GENOMIC DNA]</scope>
    <source>
        <strain evidence="2 3">DPMB0001</strain>
    </source>
</reference>
<feature type="transmembrane region" description="Helical" evidence="1">
    <location>
        <begin position="112"/>
        <end position="129"/>
    </location>
</feature>
<keyword evidence="1" id="KW-1133">Transmembrane helix</keyword>
<proteinExistence type="predicted"/>
<keyword evidence="3" id="KW-1185">Reference proteome</keyword>